<comment type="caution">
    <text evidence="3">The sequence shown here is derived from an EMBL/GenBank/DDBJ whole genome shotgun (WGS) entry which is preliminary data.</text>
</comment>
<dbReference type="GeneID" id="70290881"/>
<dbReference type="RefSeq" id="XP_046113649.1">
    <property type="nucleotide sequence ID" value="XM_046259978.1"/>
</dbReference>
<feature type="region of interest" description="Disordered" evidence="2">
    <location>
        <begin position="305"/>
        <end position="326"/>
    </location>
</feature>
<dbReference type="AlphaFoldDB" id="A0A9P7ZDT1"/>
<gene>
    <name evidence="3" type="ORF">F5Z01DRAFT_467669</name>
</gene>
<protein>
    <submittedName>
        <fullName evidence="3">Uncharacterized protein</fullName>
    </submittedName>
</protein>
<feature type="coiled-coil region" evidence="1">
    <location>
        <begin position="25"/>
        <end position="69"/>
    </location>
</feature>
<evidence type="ECO:0000313" key="3">
    <source>
        <dbReference type="EMBL" id="KAG9249725.1"/>
    </source>
</evidence>
<proteinExistence type="predicted"/>
<keyword evidence="1" id="KW-0175">Coiled coil</keyword>
<feature type="compositionally biased region" description="Basic and acidic residues" evidence="2">
    <location>
        <begin position="145"/>
        <end position="163"/>
    </location>
</feature>
<feature type="compositionally biased region" description="Basic and acidic residues" evidence="2">
    <location>
        <begin position="476"/>
        <end position="487"/>
    </location>
</feature>
<accession>A0A9P7ZDT1</accession>
<feature type="compositionally biased region" description="Polar residues" evidence="2">
    <location>
        <begin position="558"/>
        <end position="571"/>
    </location>
</feature>
<dbReference type="Proteomes" id="UP000887229">
    <property type="component" value="Unassembled WGS sequence"/>
</dbReference>
<sequence length="683" mass="76081">MATANRLDRLLETVRSHEEVDRTRRAQVEQELARLDERLAKHSVIKPKLENHLATKSQLNSDIQQLKEDIQKQREPYGDLSDYARLDDFIKNVWPLTQALRSQQEEKFKCLRDLESGEPALLDEIGAKDIYLHDSTPSDDGNFPADRHENGATSHDDSDRPDPVSEPSPDASSRSLETLSGRQTKKRRMSQPKDIPRKAARCEEERTIDIHKFFQNGKSKHKIFRVNGDENWWIVWCKEHNMTFNTKQPLKGAGKHIFTDQHGFAKKSNEMALALLGYKVLNCTPQLMEENNRAVDADLEAREPHLPCRSGRRSTMSGGDGDDAEADFVPKRHMKRSIQRRTEAVSQPVFDPKPGQIYLAWVYQNMMAAVCLPLPPSVEGPGITGLQAQTEDLEKEMATDPPRCYENENGAFVWAKDYRGDGPKIRERQHPVVLINNLNMKKWTRAWIPAVDLQEVEETDPTLQSVANRSAVLRELQRRENLERDKSGPAAGMNRSGSVAPGSDFSACYSPETNHGIPANDQPRGSVVAEGVKGAEGAQGQDQVSPNATDDAEKTSHAQEANQSILETADNSHYGVATEATAEPSRAREQPTPEQCRGSREILPSVTLGVKPETDILLHEAQGAEMQHENGMVTGKCGSTSSEALGGKNEKITPTSKASMDEESCTYGGVDFHGLELFGRGSR</sequence>
<evidence type="ECO:0000256" key="1">
    <source>
        <dbReference type="SAM" id="Coils"/>
    </source>
</evidence>
<name>A0A9P7ZDT1_9HYPO</name>
<feature type="region of interest" description="Disordered" evidence="2">
    <location>
        <begin position="476"/>
        <end position="604"/>
    </location>
</feature>
<feature type="region of interest" description="Disordered" evidence="2">
    <location>
        <begin position="640"/>
        <end position="663"/>
    </location>
</feature>
<feature type="compositionally biased region" description="Polar residues" evidence="2">
    <location>
        <begin position="170"/>
        <end position="182"/>
    </location>
</feature>
<dbReference type="OrthoDB" id="4835412at2759"/>
<organism evidence="3 4">
    <name type="scientific">Emericellopsis atlantica</name>
    <dbReference type="NCBI Taxonomy" id="2614577"/>
    <lineage>
        <taxon>Eukaryota</taxon>
        <taxon>Fungi</taxon>
        <taxon>Dikarya</taxon>
        <taxon>Ascomycota</taxon>
        <taxon>Pezizomycotina</taxon>
        <taxon>Sordariomycetes</taxon>
        <taxon>Hypocreomycetidae</taxon>
        <taxon>Hypocreales</taxon>
        <taxon>Bionectriaceae</taxon>
        <taxon>Emericellopsis</taxon>
    </lineage>
</organism>
<keyword evidence="4" id="KW-1185">Reference proteome</keyword>
<reference evidence="3" key="1">
    <citation type="journal article" date="2021" name="IMA Fungus">
        <title>Genomic characterization of three marine fungi, including Emericellopsis atlantica sp. nov. with signatures of a generalist lifestyle and marine biomass degradation.</title>
        <authorList>
            <person name="Hagestad O.C."/>
            <person name="Hou L."/>
            <person name="Andersen J.H."/>
            <person name="Hansen E.H."/>
            <person name="Altermark B."/>
            <person name="Li C."/>
            <person name="Kuhnert E."/>
            <person name="Cox R.J."/>
            <person name="Crous P.W."/>
            <person name="Spatafora J.W."/>
            <person name="Lail K."/>
            <person name="Amirebrahimi M."/>
            <person name="Lipzen A."/>
            <person name="Pangilinan J."/>
            <person name="Andreopoulos W."/>
            <person name="Hayes R.D."/>
            <person name="Ng V."/>
            <person name="Grigoriev I.V."/>
            <person name="Jackson S.A."/>
            <person name="Sutton T.D.S."/>
            <person name="Dobson A.D.W."/>
            <person name="Rama T."/>
        </authorList>
    </citation>
    <scope>NUCLEOTIDE SEQUENCE</scope>
    <source>
        <strain evidence="3">TS7</strain>
    </source>
</reference>
<evidence type="ECO:0000256" key="2">
    <source>
        <dbReference type="SAM" id="MobiDB-lite"/>
    </source>
</evidence>
<feature type="region of interest" description="Disordered" evidence="2">
    <location>
        <begin position="132"/>
        <end position="201"/>
    </location>
</feature>
<evidence type="ECO:0000313" key="4">
    <source>
        <dbReference type="Proteomes" id="UP000887229"/>
    </source>
</evidence>
<dbReference type="EMBL" id="MU251293">
    <property type="protein sequence ID" value="KAG9249725.1"/>
    <property type="molecule type" value="Genomic_DNA"/>
</dbReference>